<organism evidence="7 8">
    <name type="scientific">Coffea arabica</name>
    <name type="common">Arabian coffee</name>
    <dbReference type="NCBI Taxonomy" id="13443"/>
    <lineage>
        <taxon>Eukaryota</taxon>
        <taxon>Viridiplantae</taxon>
        <taxon>Streptophyta</taxon>
        <taxon>Embryophyta</taxon>
        <taxon>Tracheophyta</taxon>
        <taxon>Spermatophyta</taxon>
        <taxon>Magnoliopsida</taxon>
        <taxon>eudicotyledons</taxon>
        <taxon>Gunneridae</taxon>
        <taxon>Pentapetalae</taxon>
        <taxon>asterids</taxon>
        <taxon>lamiids</taxon>
        <taxon>Gentianales</taxon>
        <taxon>Rubiaceae</taxon>
        <taxon>Ixoroideae</taxon>
        <taxon>Gardenieae complex</taxon>
        <taxon>Bertiereae - Coffeeae clade</taxon>
        <taxon>Coffeeae</taxon>
        <taxon>Coffea</taxon>
    </lineage>
</organism>
<reference evidence="7" key="1">
    <citation type="journal article" date="2025" name="Foods">
        <title>Unveiling the Microbial Signatures of Arabica Coffee Cherries: Insights into Ripeness Specific Diversity, Functional Traits, and Implications for Quality and Safety.</title>
        <authorList>
            <consortium name="RefSeq"/>
            <person name="Tenea G.N."/>
            <person name="Cifuentes V."/>
            <person name="Reyes P."/>
            <person name="Cevallos-Vallejos M."/>
        </authorList>
    </citation>
    <scope>NUCLEOTIDE SEQUENCE [LARGE SCALE GENOMIC DNA]</scope>
</reference>
<gene>
    <name evidence="8" type="primary">LOC113731638</name>
</gene>
<dbReference type="RefSeq" id="XP_027112811.2">
    <property type="nucleotide sequence ID" value="XM_027257010.2"/>
</dbReference>
<dbReference type="InterPro" id="IPR005123">
    <property type="entry name" value="Oxoglu/Fe-dep_dioxygenase_dom"/>
</dbReference>
<protein>
    <submittedName>
        <fullName evidence="8">2-oxoglutarate-dependent dioxygenase 19-like isoform X1</fullName>
    </submittedName>
</protein>
<proteinExistence type="inferred from homology"/>
<dbReference type="InterPro" id="IPR026992">
    <property type="entry name" value="DIOX_N"/>
</dbReference>
<evidence type="ECO:0000256" key="3">
    <source>
        <dbReference type="ARBA" id="ARBA00023004"/>
    </source>
</evidence>
<evidence type="ECO:0000256" key="2">
    <source>
        <dbReference type="ARBA" id="ARBA00022723"/>
    </source>
</evidence>
<dbReference type="PANTHER" id="PTHR47991">
    <property type="entry name" value="OXOGLUTARATE/IRON-DEPENDENT DIOXYGENASE"/>
    <property type="match status" value="1"/>
</dbReference>
<sequence length="470" mass="52349">MTSSVAPLLQPRDNFSSVKLLAESPGLDSIPSSYAYFNTHPHESIASDPQVSIPVIDFSLLSSNNPDQRLQAIRDLGRACQDWGFFMRVQVVNHGIPESLMNAIFDVTNEFFNLAEEEKMGYETKHVLDPIRYGTSFNASKEQIFLWRDFLKVFVHPDFHCPRSPRVFSELLEEYAKRTRGVARELLGGISQSLGLEEGYIAKLLDFDSGVQIYVANYYPPCPQPELAMGIAPHSDHGLLTLLLQNGVGGLQIQHNGTWVNVNALPNSFLVNTGDQLEIVSNGKYKSILHRAVVNNKMKRISIAMVNGPSFDACVAPASPLLTGGHGNQIPGLYAPMKYREYLEMQQGNKLDGKSCLDRVKAITREAREFELGQSRYYATLVSNAFLWQFFLLGAIGVTFLVSALLSGIVIATLLPVTESLAVLFFHERFPVEKGISLALSLWGFLSYFYGELQEIKKKKKEVELGSVCT</sequence>
<keyword evidence="2 4" id="KW-0479">Metal-binding</keyword>
<dbReference type="GO" id="GO:0009805">
    <property type="term" value="P:coumarin biosynthetic process"/>
    <property type="evidence" value="ECO:0007669"/>
    <property type="project" value="UniProtKB-ARBA"/>
</dbReference>
<feature type="transmembrane region" description="Helical" evidence="5">
    <location>
        <begin position="435"/>
        <end position="451"/>
    </location>
</feature>
<dbReference type="InterPro" id="IPR027443">
    <property type="entry name" value="IPNS-like_sf"/>
</dbReference>
<evidence type="ECO:0000256" key="4">
    <source>
        <dbReference type="RuleBase" id="RU003682"/>
    </source>
</evidence>
<dbReference type="InterPro" id="IPR050295">
    <property type="entry name" value="Plant_2OG-oxidoreductases"/>
</dbReference>
<dbReference type="GeneID" id="113731638"/>
<dbReference type="InterPro" id="IPR044861">
    <property type="entry name" value="IPNS-like_FE2OG_OXY"/>
</dbReference>
<dbReference type="Pfam" id="PF16913">
    <property type="entry name" value="PUNUT"/>
    <property type="match status" value="1"/>
</dbReference>
<dbReference type="AlphaFoldDB" id="A0A6P6WDW1"/>
<dbReference type="Pfam" id="PF14226">
    <property type="entry name" value="DIOX_N"/>
    <property type="match status" value="1"/>
</dbReference>
<evidence type="ECO:0000256" key="5">
    <source>
        <dbReference type="SAM" id="Phobius"/>
    </source>
</evidence>
<dbReference type="Gene3D" id="2.60.120.330">
    <property type="entry name" value="B-lactam Antibiotic, Isopenicillin N Synthase, Chain"/>
    <property type="match status" value="1"/>
</dbReference>
<evidence type="ECO:0000313" key="8">
    <source>
        <dbReference type="RefSeq" id="XP_027112811.2"/>
    </source>
</evidence>
<reference evidence="8" key="2">
    <citation type="submission" date="2025-08" db="UniProtKB">
        <authorList>
            <consortium name="RefSeq"/>
        </authorList>
    </citation>
    <scope>IDENTIFICATION</scope>
    <source>
        <tissue evidence="8">Leaves</tissue>
    </source>
</reference>
<dbReference type="GO" id="GO:0046872">
    <property type="term" value="F:metal ion binding"/>
    <property type="evidence" value="ECO:0007669"/>
    <property type="project" value="UniProtKB-KW"/>
</dbReference>
<evidence type="ECO:0000259" key="6">
    <source>
        <dbReference type="PROSITE" id="PS51471"/>
    </source>
</evidence>
<name>A0A6P6WDW1_COFAR</name>
<evidence type="ECO:0000313" key="7">
    <source>
        <dbReference type="Proteomes" id="UP001652660"/>
    </source>
</evidence>
<keyword evidence="5" id="KW-0812">Transmembrane</keyword>
<keyword evidence="5" id="KW-1133">Transmembrane helix</keyword>
<comment type="similarity">
    <text evidence="1 4">Belongs to the iron/ascorbate-dependent oxidoreductase family.</text>
</comment>
<feature type="transmembrane region" description="Helical" evidence="5">
    <location>
        <begin position="386"/>
        <end position="415"/>
    </location>
</feature>
<dbReference type="GO" id="GO:0002238">
    <property type="term" value="P:response to molecule of fungal origin"/>
    <property type="evidence" value="ECO:0007669"/>
    <property type="project" value="UniProtKB-ARBA"/>
</dbReference>
<keyword evidence="7" id="KW-1185">Reference proteome</keyword>
<keyword evidence="5" id="KW-0472">Membrane</keyword>
<dbReference type="Pfam" id="PF03171">
    <property type="entry name" value="2OG-FeII_Oxy"/>
    <property type="match status" value="1"/>
</dbReference>
<dbReference type="PROSITE" id="PS51471">
    <property type="entry name" value="FE2OG_OXY"/>
    <property type="match status" value="1"/>
</dbReference>
<accession>A0A6P6WDW1</accession>
<dbReference type="OrthoDB" id="288590at2759"/>
<keyword evidence="3 4" id="KW-0408">Iron</keyword>
<keyword evidence="4" id="KW-0560">Oxidoreductase</keyword>
<evidence type="ECO:0000256" key="1">
    <source>
        <dbReference type="ARBA" id="ARBA00008056"/>
    </source>
</evidence>
<dbReference type="SUPFAM" id="SSF51197">
    <property type="entry name" value="Clavaminate synthase-like"/>
    <property type="match status" value="1"/>
</dbReference>
<dbReference type="GO" id="GO:0016706">
    <property type="term" value="F:2-oxoglutarate-dependent dioxygenase activity"/>
    <property type="evidence" value="ECO:0007669"/>
    <property type="project" value="UniProtKB-ARBA"/>
</dbReference>
<dbReference type="Proteomes" id="UP001652660">
    <property type="component" value="Chromosome 2e"/>
</dbReference>
<feature type="domain" description="Fe2OG dioxygenase" evidence="6">
    <location>
        <begin position="206"/>
        <end position="309"/>
    </location>
</feature>